<reference evidence="4" key="1">
    <citation type="journal article" date="2014" name="Front. Microbiol.">
        <title>High frequency of phylogenetically diverse reductive dehalogenase-homologous genes in deep subseafloor sedimentary metagenomes.</title>
        <authorList>
            <person name="Kawai M."/>
            <person name="Futagami T."/>
            <person name="Toyoda A."/>
            <person name="Takaki Y."/>
            <person name="Nishi S."/>
            <person name="Hori S."/>
            <person name="Arai W."/>
            <person name="Tsubouchi T."/>
            <person name="Morono Y."/>
            <person name="Uchiyama I."/>
            <person name="Ito T."/>
            <person name="Fujiyama A."/>
            <person name="Inagaki F."/>
            <person name="Takami H."/>
        </authorList>
    </citation>
    <scope>NUCLEOTIDE SEQUENCE</scope>
    <source>
        <strain evidence="4">Expedition CK06-06</strain>
    </source>
</reference>
<name>X1Q4L8_9ZZZZ</name>
<organism evidence="4">
    <name type="scientific">marine sediment metagenome</name>
    <dbReference type="NCBI Taxonomy" id="412755"/>
    <lineage>
        <taxon>unclassified sequences</taxon>
        <taxon>metagenomes</taxon>
        <taxon>ecological metagenomes</taxon>
    </lineage>
</organism>
<dbReference type="GO" id="GO:0046872">
    <property type="term" value="F:metal ion binding"/>
    <property type="evidence" value="ECO:0007669"/>
    <property type="project" value="UniProtKB-KW"/>
</dbReference>
<comment type="caution">
    <text evidence="4">The sequence shown here is derived from an EMBL/GenBank/DDBJ whole genome shotgun (WGS) entry which is preliminary data.</text>
</comment>
<accession>X1Q4L8</accession>
<evidence type="ECO:0000313" key="4">
    <source>
        <dbReference type="EMBL" id="GAI38194.1"/>
    </source>
</evidence>
<evidence type="ECO:0000256" key="2">
    <source>
        <dbReference type="ARBA" id="ARBA00022801"/>
    </source>
</evidence>
<dbReference type="InterPro" id="IPR036005">
    <property type="entry name" value="Creatinase/aminopeptidase-like"/>
</dbReference>
<keyword evidence="1" id="KW-0479">Metal-binding</keyword>
<evidence type="ECO:0000256" key="1">
    <source>
        <dbReference type="ARBA" id="ARBA00022723"/>
    </source>
</evidence>
<dbReference type="GO" id="GO:0016787">
    <property type="term" value="F:hydrolase activity"/>
    <property type="evidence" value="ECO:0007669"/>
    <property type="project" value="UniProtKB-KW"/>
</dbReference>
<dbReference type="AlphaFoldDB" id="X1Q4L8"/>
<dbReference type="Pfam" id="PF00557">
    <property type="entry name" value="Peptidase_M24"/>
    <property type="match status" value="1"/>
</dbReference>
<gene>
    <name evidence="4" type="ORF">S06H3_42376</name>
</gene>
<dbReference type="InterPro" id="IPR000994">
    <property type="entry name" value="Pept_M24"/>
</dbReference>
<feature type="non-terminal residue" evidence="4">
    <location>
        <position position="1"/>
    </location>
</feature>
<protein>
    <recommendedName>
        <fullName evidence="3">Peptidase M24 domain-containing protein</fullName>
    </recommendedName>
</protein>
<dbReference type="InterPro" id="IPR001714">
    <property type="entry name" value="Pept_M24_MAP"/>
</dbReference>
<keyword evidence="2" id="KW-0378">Hydrolase</keyword>
<sequence length="245" mass="27068">LIPLGKELDSLRAIKEKEEISLIKKATRIATQGFLELKDTVKPGSRERNLAIELEHQLKKRGSGELPFEIIVASGPRGALPHGVASEKRIRKGEMVIIDFGSRYKGYCSDETCTLLMGSPTRRQKKVYQIVKAAHDKAIDFIKPGRKASQIDEVAREHIRQAGYNHGFSHGLGHGVGLAIHEEPLISPDSSTVIEEGMVFTIEPGIYLEGWGGVRIEDMVVATREGCRMLTQVSKEMGSIVPKQC</sequence>
<dbReference type="Gene3D" id="3.90.230.10">
    <property type="entry name" value="Creatinase/methionine aminopeptidase superfamily"/>
    <property type="match status" value="1"/>
</dbReference>
<dbReference type="InterPro" id="IPR001131">
    <property type="entry name" value="Peptidase_M24B_aminopep-P_CS"/>
</dbReference>
<dbReference type="SUPFAM" id="SSF55920">
    <property type="entry name" value="Creatinase/aminopeptidase"/>
    <property type="match status" value="1"/>
</dbReference>
<dbReference type="PROSITE" id="PS00491">
    <property type="entry name" value="PROLINE_PEPTIDASE"/>
    <property type="match status" value="1"/>
</dbReference>
<dbReference type="EMBL" id="BARV01026198">
    <property type="protein sequence ID" value="GAI38194.1"/>
    <property type="molecule type" value="Genomic_DNA"/>
</dbReference>
<feature type="domain" description="Peptidase M24" evidence="3">
    <location>
        <begin position="22"/>
        <end position="223"/>
    </location>
</feature>
<dbReference type="InterPro" id="IPR050659">
    <property type="entry name" value="Peptidase_M24B"/>
</dbReference>
<dbReference type="PANTHER" id="PTHR46112">
    <property type="entry name" value="AMINOPEPTIDASE"/>
    <property type="match status" value="1"/>
</dbReference>
<dbReference type="PRINTS" id="PR00599">
    <property type="entry name" value="MAPEPTIDASE"/>
</dbReference>
<proteinExistence type="predicted"/>
<evidence type="ECO:0000259" key="3">
    <source>
        <dbReference type="Pfam" id="PF00557"/>
    </source>
</evidence>
<dbReference type="PANTHER" id="PTHR46112:SF3">
    <property type="entry name" value="AMINOPEPTIDASE YPDF"/>
    <property type="match status" value="1"/>
</dbReference>
<dbReference type="CDD" id="cd01092">
    <property type="entry name" value="APP-like"/>
    <property type="match status" value="1"/>
</dbReference>